<dbReference type="GeneID" id="25269532"/>
<evidence type="ECO:0000313" key="2">
    <source>
        <dbReference type="Proteomes" id="UP000018050"/>
    </source>
</evidence>
<accession>U6GP12</accession>
<keyword evidence="2" id="KW-1185">Reference proteome</keyword>
<dbReference type="Pfam" id="PF05348">
    <property type="entry name" value="UMP1"/>
    <property type="match status" value="1"/>
</dbReference>
<gene>
    <name evidence="1" type="ORF">EAH_00014620</name>
</gene>
<dbReference type="AlphaFoldDB" id="U6GP12"/>
<name>U6GP12_EIMAC</name>
<reference evidence="1" key="1">
    <citation type="submission" date="2013-10" db="EMBL/GenBank/DDBJ databases">
        <title>Genomic analysis of the causative agents of coccidiosis in chickens.</title>
        <authorList>
            <person name="Reid A.J."/>
            <person name="Blake D."/>
            <person name="Billington K."/>
            <person name="Browne H."/>
            <person name="Dunn M."/>
            <person name="Hung S."/>
            <person name="Kawahara F."/>
            <person name="Miranda-Saavedra D."/>
            <person name="Mourier T."/>
            <person name="Nagra H."/>
            <person name="Otto T.D."/>
            <person name="Rawlings N."/>
            <person name="Sanchez A."/>
            <person name="Sanders M."/>
            <person name="Subramaniam C."/>
            <person name="Tay Y."/>
            <person name="Dear P."/>
            <person name="Doerig C."/>
            <person name="Gruber A."/>
            <person name="Parkinson J."/>
            <person name="Shirley M."/>
            <person name="Wan K.L."/>
            <person name="Berriman M."/>
            <person name="Tomley F."/>
            <person name="Pain A."/>
        </authorList>
    </citation>
    <scope>NUCLEOTIDE SEQUENCE [LARGE SCALE GENOMIC DNA]</scope>
    <source>
        <strain evidence="1">Houghton</strain>
    </source>
</reference>
<dbReference type="Proteomes" id="UP000018050">
    <property type="component" value="Unassembled WGS sequence"/>
</dbReference>
<dbReference type="EMBL" id="HG671188">
    <property type="protein sequence ID" value="CDI80349.1"/>
    <property type="molecule type" value="Genomic_DNA"/>
</dbReference>
<proteinExistence type="predicted"/>
<dbReference type="VEuPathDB" id="ToxoDB:EAH_00014620"/>
<organism evidence="1 2">
    <name type="scientific">Eimeria acervulina</name>
    <name type="common">Coccidian parasite</name>
    <dbReference type="NCBI Taxonomy" id="5801"/>
    <lineage>
        <taxon>Eukaryota</taxon>
        <taxon>Sar</taxon>
        <taxon>Alveolata</taxon>
        <taxon>Apicomplexa</taxon>
        <taxon>Conoidasida</taxon>
        <taxon>Coccidia</taxon>
        <taxon>Eucoccidiorida</taxon>
        <taxon>Eimeriorina</taxon>
        <taxon>Eimeriidae</taxon>
        <taxon>Eimeria</taxon>
    </lineage>
</organism>
<evidence type="ECO:0008006" key="3">
    <source>
        <dbReference type="Google" id="ProtNLM"/>
    </source>
</evidence>
<sequence>MDIAASVASASAASSGLGGLRDVAALDGDLLNSSLYDGLSSSAAAAATGVGGRAAAAAAGGPPPSAFTAPHPLELQQKRYLHALEEQELRRAAASFGVHAALRLKTEREMCATTQRLPGLSSSLWGLQVVMGLDDQILAEDYLGREKPEVEGGPMLTVHDRIERAMGI</sequence>
<dbReference type="OMA" id="WGVQTLM"/>
<protein>
    <recommendedName>
        <fullName evidence="3">Proteasome maturation protein</fullName>
    </recommendedName>
</protein>
<dbReference type="OrthoDB" id="354435at2759"/>
<dbReference type="RefSeq" id="XP_013249686.1">
    <property type="nucleotide sequence ID" value="XM_013394232.1"/>
</dbReference>
<reference evidence="1" key="2">
    <citation type="submission" date="2013-10" db="EMBL/GenBank/DDBJ databases">
        <authorList>
            <person name="Aslett M."/>
        </authorList>
    </citation>
    <scope>NUCLEOTIDE SEQUENCE [LARGE SCALE GENOMIC DNA]</scope>
    <source>
        <strain evidence="1">Houghton</strain>
    </source>
</reference>
<evidence type="ECO:0000313" key="1">
    <source>
        <dbReference type="EMBL" id="CDI80349.1"/>
    </source>
</evidence>